<accession>A0ABD6VY19</accession>
<organism evidence="1 2">
    <name type="scientific">Lacticaseibacillus paracasei</name>
    <name type="common">Lactobacillus paracasei</name>
    <dbReference type="NCBI Taxonomy" id="1597"/>
    <lineage>
        <taxon>Bacteria</taxon>
        <taxon>Bacillati</taxon>
        <taxon>Bacillota</taxon>
        <taxon>Bacilli</taxon>
        <taxon>Lactobacillales</taxon>
        <taxon>Lactobacillaceae</taxon>
        <taxon>Lacticaseibacillus</taxon>
    </lineage>
</organism>
<dbReference type="RefSeq" id="WP_103220122.1">
    <property type="nucleotide sequence ID" value="NZ_LGIY01000025.1"/>
</dbReference>
<dbReference type="EMBL" id="LGIY01000025">
    <property type="protein sequence ID" value="POE40587.1"/>
    <property type="molecule type" value="Genomic_DNA"/>
</dbReference>
<evidence type="ECO:0000313" key="2">
    <source>
        <dbReference type="Proteomes" id="UP000237433"/>
    </source>
</evidence>
<protein>
    <recommendedName>
        <fullName evidence="3">DUF2922 domain-containing protein</fullName>
    </recommendedName>
</protein>
<dbReference type="Proteomes" id="UP000237433">
    <property type="component" value="Unassembled WGS sequence"/>
</dbReference>
<dbReference type="Pfam" id="PF11148">
    <property type="entry name" value="DUF2922"/>
    <property type="match status" value="1"/>
</dbReference>
<name>A0ABD6VY19_LACPA</name>
<sequence length="81" mass="9150">MANEERKVLRLTFRTGDGKNKLVQITRAADSYNPEKLKAFADALVDANQFYTPDGVSMFASAKKIDVVMTKIENQYAYDQV</sequence>
<dbReference type="InterPro" id="IPR021321">
    <property type="entry name" value="DUF2922"/>
</dbReference>
<comment type="caution">
    <text evidence="1">The sequence shown here is derived from an EMBL/GenBank/DDBJ whole genome shotgun (WGS) entry which is preliminary data.</text>
</comment>
<proteinExistence type="predicted"/>
<reference evidence="1 2" key="1">
    <citation type="journal article" date="2015" name="J. Am. Soc. Brew. Chem.">
        <title>Dissolved carbon dioxide selects for lactic acid bacteria able to grow in and spoil packaged beer.</title>
        <authorList>
            <person name="Bergsveinson J."/>
            <person name="Redekop A."/>
            <person name="Zoerb S."/>
            <person name="Ziola B."/>
        </authorList>
    </citation>
    <scope>NUCLEOTIDE SEQUENCE [LARGE SCALE GENOMIC DNA]</scope>
    <source>
        <strain evidence="1 2">CCC B1205</strain>
    </source>
</reference>
<evidence type="ECO:0000313" key="1">
    <source>
        <dbReference type="EMBL" id="POE40587.1"/>
    </source>
</evidence>
<dbReference type="AlphaFoldDB" id="A0ABD6VY19"/>
<evidence type="ECO:0008006" key="3">
    <source>
        <dbReference type="Google" id="ProtNLM"/>
    </source>
</evidence>
<gene>
    <name evidence="1" type="ORF">ACX51_12600</name>
</gene>